<dbReference type="Pfam" id="PF00651">
    <property type="entry name" value="BTB"/>
    <property type="match status" value="1"/>
</dbReference>
<feature type="domain" description="BTB" evidence="1">
    <location>
        <begin position="28"/>
        <end position="96"/>
    </location>
</feature>
<dbReference type="InterPro" id="IPR051481">
    <property type="entry name" value="BTB-POZ/Galectin-3-binding"/>
</dbReference>
<reference evidence="3" key="2">
    <citation type="submission" date="2020-10" db="UniProtKB">
        <authorList>
            <consortium name="WormBaseParasite"/>
        </authorList>
    </citation>
    <scope>IDENTIFICATION</scope>
</reference>
<dbReference type="Pfam" id="PF07707">
    <property type="entry name" value="BACK"/>
    <property type="match status" value="1"/>
</dbReference>
<reference evidence="2" key="1">
    <citation type="journal article" date="2013" name="Genetics">
        <title>The draft genome and transcriptome of Panagrellus redivivus are shaped by the harsh demands of a free-living lifestyle.</title>
        <authorList>
            <person name="Srinivasan J."/>
            <person name="Dillman A.R."/>
            <person name="Macchietto M.G."/>
            <person name="Heikkinen L."/>
            <person name="Lakso M."/>
            <person name="Fracchia K.M."/>
            <person name="Antoshechkin I."/>
            <person name="Mortazavi A."/>
            <person name="Wong G."/>
            <person name="Sternberg P.W."/>
        </authorList>
    </citation>
    <scope>NUCLEOTIDE SEQUENCE [LARGE SCALE GENOMIC DNA]</scope>
    <source>
        <strain evidence="2">MT8872</strain>
    </source>
</reference>
<evidence type="ECO:0000259" key="1">
    <source>
        <dbReference type="PROSITE" id="PS50097"/>
    </source>
</evidence>
<dbReference type="Gene3D" id="1.25.40.420">
    <property type="match status" value="1"/>
</dbReference>
<protein>
    <submittedName>
        <fullName evidence="3">BTB domain-containing protein</fullName>
    </submittedName>
</protein>
<dbReference type="InterPro" id="IPR011333">
    <property type="entry name" value="SKP1/BTB/POZ_sf"/>
</dbReference>
<dbReference type="PANTHER" id="PTHR24410">
    <property type="entry name" value="HL07962P-RELATED"/>
    <property type="match status" value="1"/>
</dbReference>
<dbReference type="AlphaFoldDB" id="A0A7E4VER3"/>
<dbReference type="SMART" id="SM00225">
    <property type="entry name" value="BTB"/>
    <property type="match status" value="1"/>
</dbReference>
<name>A0A7E4VER3_PANRE</name>
<dbReference type="PANTHER" id="PTHR24410:SF47">
    <property type="entry name" value="BTB DOMAIN-CONTAINING PROTEIN"/>
    <property type="match status" value="1"/>
</dbReference>
<proteinExistence type="predicted"/>
<organism evidence="2 3">
    <name type="scientific">Panagrellus redivivus</name>
    <name type="common">Microworm</name>
    <dbReference type="NCBI Taxonomy" id="6233"/>
    <lineage>
        <taxon>Eukaryota</taxon>
        <taxon>Metazoa</taxon>
        <taxon>Ecdysozoa</taxon>
        <taxon>Nematoda</taxon>
        <taxon>Chromadorea</taxon>
        <taxon>Rhabditida</taxon>
        <taxon>Tylenchina</taxon>
        <taxon>Panagrolaimomorpha</taxon>
        <taxon>Panagrolaimoidea</taxon>
        <taxon>Panagrolaimidae</taxon>
        <taxon>Panagrellus</taxon>
    </lineage>
</organism>
<sequence>MIWKMDCFADAREAFKGYERFFKSDYLSDVKLRVSDKKFPAHKLVLARGSDVFERMLAHEWNGKEEELTLNEDPVCIDHFETFLRFFYFNHAVLDDSNVLPLLILADKYNFDGLRQVCTNYAISYVLKEAPLKEVVNVWFNLACKSNHAVLIKECERIIAQNLTQILSEEDWQEDWINLDRVQLLVLLKSNDLVIPNEDILFEAVQRWIYAEDHPQRKDKELGKILESLIPWIRFPFMSSQQLLEVESSELYQKHSSLIAPYILAAFKNNAIPLNAEVRPPFTSAQFLLRNYTDTRWDKRIIITNEKIYVRGVEHVFNFATKSSTVPVQTWNWTLKFILTLPIGNNKDEELRLVLLANDIDTPRSIEYNVAVVSDVEVLKQVSGRKNFTKTRTSADLSLDSEINVVELLSENSPLLVDDCLHLQISVRPVV</sequence>
<dbReference type="InterPro" id="IPR000210">
    <property type="entry name" value="BTB/POZ_dom"/>
</dbReference>
<dbReference type="Gene3D" id="3.30.710.10">
    <property type="entry name" value="Potassium Channel Kv1.1, Chain A"/>
    <property type="match status" value="1"/>
</dbReference>
<dbReference type="SMART" id="SM00875">
    <property type="entry name" value="BACK"/>
    <property type="match status" value="1"/>
</dbReference>
<dbReference type="PROSITE" id="PS50097">
    <property type="entry name" value="BTB"/>
    <property type="match status" value="1"/>
</dbReference>
<evidence type="ECO:0000313" key="3">
    <source>
        <dbReference type="WBParaSite" id="Pan_g19911.t1"/>
    </source>
</evidence>
<dbReference type="Proteomes" id="UP000492821">
    <property type="component" value="Unassembled WGS sequence"/>
</dbReference>
<accession>A0A7E4VER3</accession>
<dbReference type="WBParaSite" id="Pan_g19911.t1">
    <property type="protein sequence ID" value="Pan_g19911.t1"/>
    <property type="gene ID" value="Pan_g19911"/>
</dbReference>
<dbReference type="InterPro" id="IPR011705">
    <property type="entry name" value="BACK"/>
</dbReference>
<dbReference type="SUPFAM" id="SSF54695">
    <property type="entry name" value="POZ domain"/>
    <property type="match status" value="1"/>
</dbReference>
<keyword evidence="2" id="KW-1185">Reference proteome</keyword>
<evidence type="ECO:0000313" key="2">
    <source>
        <dbReference type="Proteomes" id="UP000492821"/>
    </source>
</evidence>